<evidence type="ECO:0000256" key="6">
    <source>
        <dbReference type="ARBA" id="ARBA00022827"/>
    </source>
</evidence>
<comment type="catalytic activity">
    <reaction evidence="11">
        <text>(6S)-5-methyl-5,6,7,8-tetrahydrofolate + NAD(+) = (6R)-5,10-methylene-5,6,7,8-tetrahydrofolate + NADH + H(+)</text>
        <dbReference type="Rhea" id="RHEA:19821"/>
        <dbReference type="ChEBI" id="CHEBI:15378"/>
        <dbReference type="ChEBI" id="CHEBI:15636"/>
        <dbReference type="ChEBI" id="CHEBI:18608"/>
        <dbReference type="ChEBI" id="CHEBI:57540"/>
        <dbReference type="ChEBI" id="CHEBI:57945"/>
        <dbReference type="EC" id="1.5.1.54"/>
    </reaction>
    <physiologicalReaction direction="right-to-left" evidence="11">
        <dbReference type="Rhea" id="RHEA:19823"/>
    </physiologicalReaction>
</comment>
<evidence type="ECO:0000256" key="11">
    <source>
        <dbReference type="ARBA" id="ARBA00048628"/>
    </source>
</evidence>
<evidence type="ECO:0000256" key="3">
    <source>
        <dbReference type="ARBA" id="ARBA00006743"/>
    </source>
</evidence>
<evidence type="ECO:0000256" key="7">
    <source>
        <dbReference type="ARBA" id="ARBA00023002"/>
    </source>
</evidence>
<name>A9KD99_COXBN</name>
<proteinExistence type="inferred from homology"/>
<dbReference type="PANTHER" id="PTHR45754">
    <property type="entry name" value="METHYLENETETRAHYDROFOLATE REDUCTASE"/>
    <property type="match status" value="1"/>
</dbReference>
<evidence type="ECO:0000256" key="10">
    <source>
        <dbReference type="ARBA" id="ARBA00034478"/>
    </source>
</evidence>
<comment type="similarity">
    <text evidence="3 12">Belongs to the methylenetetrahydrofolate reductase family.</text>
</comment>
<dbReference type="InterPro" id="IPR003171">
    <property type="entry name" value="Mehydrof_redctse-like"/>
</dbReference>
<dbReference type="UniPathway" id="UPA00193"/>
<evidence type="ECO:0000256" key="9">
    <source>
        <dbReference type="ARBA" id="ARBA00023167"/>
    </source>
</evidence>
<dbReference type="GO" id="GO:0005829">
    <property type="term" value="C:cytosol"/>
    <property type="evidence" value="ECO:0007669"/>
    <property type="project" value="InterPro"/>
</dbReference>
<dbReference type="GO" id="GO:0035999">
    <property type="term" value="P:tetrahydrofolate interconversion"/>
    <property type="evidence" value="ECO:0007669"/>
    <property type="project" value="UniProtKB-UniPathway"/>
</dbReference>
<evidence type="ECO:0000256" key="4">
    <source>
        <dbReference type="ARBA" id="ARBA00022605"/>
    </source>
</evidence>
<dbReference type="SUPFAM" id="SSF51730">
    <property type="entry name" value="FAD-linked oxidoreductase"/>
    <property type="match status" value="1"/>
</dbReference>
<comment type="pathway">
    <text evidence="2 12">One-carbon metabolism; tetrahydrofolate interconversion.</text>
</comment>
<dbReference type="AlphaFoldDB" id="A9KD99"/>
<dbReference type="CDD" id="cd00537">
    <property type="entry name" value="MTHFR"/>
    <property type="match status" value="1"/>
</dbReference>
<dbReference type="GO" id="GO:0009086">
    <property type="term" value="P:methionine biosynthetic process"/>
    <property type="evidence" value="ECO:0007669"/>
    <property type="project" value="UniProtKB-KW"/>
</dbReference>
<protein>
    <recommendedName>
        <fullName evidence="12">Methylenetetrahydrofolate reductase</fullName>
        <ecNumber evidence="12">1.5.1.54</ecNumber>
    </recommendedName>
</protein>
<evidence type="ECO:0000256" key="2">
    <source>
        <dbReference type="ARBA" id="ARBA00004777"/>
    </source>
</evidence>
<keyword evidence="7 12" id="KW-0560">Oxidoreductase</keyword>
<dbReference type="PANTHER" id="PTHR45754:SF3">
    <property type="entry name" value="METHYLENETETRAHYDROFOLATE REDUCTASE (NADPH)"/>
    <property type="match status" value="1"/>
</dbReference>
<dbReference type="RefSeq" id="WP_011997448.1">
    <property type="nucleotide sequence ID" value="NC_009727.1"/>
</dbReference>
<comment type="pathway">
    <text evidence="10">Amino-acid biosynthesis; L-methionine biosynthesis via de novo pathway.</text>
</comment>
<gene>
    <name evidence="13" type="primary">metF</name>
    <name evidence="13" type="ordered locus">CBUD_2143</name>
</gene>
<reference evidence="13 14" key="1">
    <citation type="journal article" date="2009" name="Infect. Immun.">
        <title>Comparative genomics reveal extensive transposon-mediated genomic plasticity and diversity among potential effector proteins within the genus Coxiella.</title>
        <authorList>
            <person name="Beare P.A."/>
            <person name="Unsworth N."/>
            <person name="Andoh M."/>
            <person name="Voth D.E."/>
            <person name="Omsland A."/>
            <person name="Gilk S.D."/>
            <person name="Williams K.P."/>
            <person name="Sobral B.W."/>
            <person name="Kupko J.J.III."/>
            <person name="Porcella S.F."/>
            <person name="Samuel J.E."/>
            <person name="Heinzen R.A."/>
        </authorList>
    </citation>
    <scope>NUCLEOTIDE SEQUENCE [LARGE SCALE GENOMIC DNA]</scope>
    <source>
        <strain evidence="13 14">Dugway 5J108-111</strain>
    </source>
</reference>
<evidence type="ECO:0000256" key="5">
    <source>
        <dbReference type="ARBA" id="ARBA00022630"/>
    </source>
</evidence>
<sequence length="290" mass="32605">MDASHLSLSFELFPPKTLTGFENLKSVWRTLQDKTPDYFSVTFGAGGGNQDKTMRVVRALRQDFIEVAPHLTCIGLSKTAISDLLNNYRLLGIKRIVALRGDLPLEEDIAGGDFNHANELVAYIRKLTGDYFHIEVAAYPEFHPETRTVQEALKNFQQKIAAGANGAITQYFYNRDAYFNFVDACRNVGIEAPIVPGIMPISDFDKLVQFSKTCATEIPRWLYKRLESYKNDKASLKAYGVEVVTKLCEDLIAYGVPGLHFYTLNQCEPTQTIIENLQSITSFREQAVVA</sequence>
<accession>A9KD99</accession>
<keyword evidence="9" id="KW-0486">Methionine biosynthesis</keyword>
<organism evidence="13 14">
    <name type="scientific">Coxiella burnetii (strain Dugway 5J108-111)</name>
    <dbReference type="NCBI Taxonomy" id="434922"/>
    <lineage>
        <taxon>Bacteria</taxon>
        <taxon>Pseudomonadati</taxon>
        <taxon>Pseudomonadota</taxon>
        <taxon>Gammaproteobacteria</taxon>
        <taxon>Legionellales</taxon>
        <taxon>Coxiellaceae</taxon>
        <taxon>Coxiella</taxon>
    </lineage>
</organism>
<dbReference type="KEGG" id="cbd:CBUD_2143"/>
<keyword evidence="4" id="KW-0028">Amino-acid biosynthesis</keyword>
<keyword evidence="8" id="KW-0520">NAD</keyword>
<evidence type="ECO:0000313" key="14">
    <source>
        <dbReference type="Proteomes" id="UP000008555"/>
    </source>
</evidence>
<dbReference type="Proteomes" id="UP000008555">
    <property type="component" value="Chromosome"/>
</dbReference>
<dbReference type="GO" id="GO:0106312">
    <property type="term" value="F:methylenetetrahydrofolate reductase (NADH) activity"/>
    <property type="evidence" value="ECO:0007669"/>
    <property type="project" value="UniProtKB-EC"/>
</dbReference>
<dbReference type="EMBL" id="CP000733">
    <property type="protein sequence ID" value="ABS77304.1"/>
    <property type="molecule type" value="Genomic_DNA"/>
</dbReference>
<dbReference type="Pfam" id="PF02219">
    <property type="entry name" value="MTHFR"/>
    <property type="match status" value="1"/>
</dbReference>
<keyword evidence="6 12" id="KW-0274">FAD</keyword>
<dbReference type="NCBIfam" id="TIGR00676">
    <property type="entry name" value="fadh2"/>
    <property type="match status" value="1"/>
</dbReference>
<dbReference type="EC" id="1.5.1.54" evidence="12"/>
<dbReference type="GO" id="GO:0071949">
    <property type="term" value="F:FAD binding"/>
    <property type="evidence" value="ECO:0007669"/>
    <property type="project" value="TreeGrafter"/>
</dbReference>
<evidence type="ECO:0000256" key="1">
    <source>
        <dbReference type="ARBA" id="ARBA00001974"/>
    </source>
</evidence>
<dbReference type="Gene3D" id="3.20.20.220">
    <property type="match status" value="1"/>
</dbReference>
<evidence type="ECO:0000256" key="8">
    <source>
        <dbReference type="ARBA" id="ARBA00023027"/>
    </source>
</evidence>
<dbReference type="HOGENOM" id="CLU_025841_0_2_6"/>
<evidence type="ECO:0000313" key="13">
    <source>
        <dbReference type="EMBL" id="ABS77304.1"/>
    </source>
</evidence>
<evidence type="ECO:0000256" key="12">
    <source>
        <dbReference type="RuleBase" id="RU003862"/>
    </source>
</evidence>
<dbReference type="FunFam" id="3.20.20.220:FF:000014">
    <property type="entry name" value="Methylenetetrahydrofolate reductase"/>
    <property type="match status" value="1"/>
</dbReference>
<dbReference type="InterPro" id="IPR029041">
    <property type="entry name" value="FAD-linked_oxidoreductase-like"/>
</dbReference>
<dbReference type="InterPro" id="IPR004620">
    <property type="entry name" value="MTHF_reductase_bac"/>
</dbReference>
<keyword evidence="5 12" id="KW-0285">Flavoprotein</keyword>
<comment type="cofactor">
    <cofactor evidence="1 12">
        <name>FAD</name>
        <dbReference type="ChEBI" id="CHEBI:57692"/>
    </cofactor>
</comment>